<name>A0A1R3KH82_COCAP</name>
<evidence type="ECO:0000313" key="2">
    <source>
        <dbReference type="Proteomes" id="UP000188268"/>
    </source>
</evidence>
<keyword evidence="2" id="KW-1185">Reference proteome</keyword>
<dbReference type="Proteomes" id="UP000188268">
    <property type="component" value="Unassembled WGS sequence"/>
</dbReference>
<gene>
    <name evidence="1" type="ORF">CCACVL1_01568</name>
</gene>
<dbReference type="EMBL" id="AWWV01004911">
    <property type="protein sequence ID" value="OMP06457.1"/>
    <property type="molecule type" value="Genomic_DNA"/>
</dbReference>
<sequence length="104" mass="11779">MAAKSRIRKSMATRYKMRSQVMRQQPPMKPNRATTEIEIPRIIRGHCKILTQVLSGSFVSQIPAPIIGIERSKVMKLIAPTMVFLVAAISLKRMIQSRSFRGLV</sequence>
<dbReference type="Gramene" id="OMP06457">
    <property type="protein sequence ID" value="OMP06457"/>
    <property type="gene ID" value="CCACVL1_01568"/>
</dbReference>
<protein>
    <submittedName>
        <fullName evidence="1">Uncharacterized protein</fullName>
    </submittedName>
</protein>
<organism evidence="1 2">
    <name type="scientific">Corchorus capsularis</name>
    <name type="common">Jute</name>
    <dbReference type="NCBI Taxonomy" id="210143"/>
    <lineage>
        <taxon>Eukaryota</taxon>
        <taxon>Viridiplantae</taxon>
        <taxon>Streptophyta</taxon>
        <taxon>Embryophyta</taxon>
        <taxon>Tracheophyta</taxon>
        <taxon>Spermatophyta</taxon>
        <taxon>Magnoliopsida</taxon>
        <taxon>eudicotyledons</taxon>
        <taxon>Gunneridae</taxon>
        <taxon>Pentapetalae</taxon>
        <taxon>rosids</taxon>
        <taxon>malvids</taxon>
        <taxon>Malvales</taxon>
        <taxon>Malvaceae</taxon>
        <taxon>Grewioideae</taxon>
        <taxon>Apeibeae</taxon>
        <taxon>Corchorus</taxon>
    </lineage>
</organism>
<dbReference type="AlphaFoldDB" id="A0A1R3KH82"/>
<accession>A0A1R3KH82</accession>
<evidence type="ECO:0000313" key="1">
    <source>
        <dbReference type="EMBL" id="OMP06457.1"/>
    </source>
</evidence>
<reference evidence="1 2" key="1">
    <citation type="submission" date="2013-09" db="EMBL/GenBank/DDBJ databases">
        <title>Corchorus capsularis genome sequencing.</title>
        <authorList>
            <person name="Alam M."/>
            <person name="Haque M.S."/>
            <person name="Islam M.S."/>
            <person name="Emdad E.M."/>
            <person name="Islam M.M."/>
            <person name="Ahmed B."/>
            <person name="Halim A."/>
            <person name="Hossen Q.M.M."/>
            <person name="Hossain M.Z."/>
            <person name="Ahmed R."/>
            <person name="Khan M.M."/>
            <person name="Islam R."/>
            <person name="Rashid M.M."/>
            <person name="Khan S.A."/>
            <person name="Rahman M.S."/>
            <person name="Alam M."/>
        </authorList>
    </citation>
    <scope>NUCLEOTIDE SEQUENCE [LARGE SCALE GENOMIC DNA]</scope>
    <source>
        <strain evidence="2">cv. CVL-1</strain>
        <tissue evidence="1">Whole seedling</tissue>
    </source>
</reference>
<comment type="caution">
    <text evidence="1">The sequence shown here is derived from an EMBL/GenBank/DDBJ whole genome shotgun (WGS) entry which is preliminary data.</text>
</comment>
<proteinExistence type="predicted"/>